<feature type="transmembrane region" description="Helical" evidence="11">
    <location>
        <begin position="272"/>
        <end position="294"/>
    </location>
</feature>
<accession>A0A0M3K1L7</accession>
<evidence type="ECO:0000256" key="7">
    <source>
        <dbReference type="ARBA" id="ARBA00023034"/>
    </source>
</evidence>
<evidence type="ECO:0000256" key="4">
    <source>
        <dbReference type="ARBA" id="ARBA00004555"/>
    </source>
</evidence>
<feature type="region of interest" description="Disordered" evidence="10">
    <location>
        <begin position="207"/>
        <end position="232"/>
    </location>
</feature>
<keyword evidence="5 11" id="KW-0812">Transmembrane</keyword>
<dbReference type="Proteomes" id="UP000267096">
    <property type="component" value="Unassembled WGS sequence"/>
</dbReference>
<organism evidence="14">
    <name type="scientific">Anisakis simplex</name>
    <name type="common">Herring worm</name>
    <dbReference type="NCBI Taxonomy" id="6269"/>
    <lineage>
        <taxon>Eukaryota</taxon>
        <taxon>Metazoa</taxon>
        <taxon>Ecdysozoa</taxon>
        <taxon>Nematoda</taxon>
        <taxon>Chromadorea</taxon>
        <taxon>Rhabditida</taxon>
        <taxon>Spirurina</taxon>
        <taxon>Ascaridomorpha</taxon>
        <taxon>Ascaridoidea</taxon>
        <taxon>Anisakidae</taxon>
        <taxon>Anisakis</taxon>
        <taxon>Anisakis simplex complex</taxon>
    </lineage>
</organism>
<sequence>MLQVIVILVIAIQRQIFRLRNNNVRREQNISIGVGMTKNQRNEVLKRIELVRQFQLLRAPKFTEIGTIAEHANAPYINRMIALDELREIDRQLEFVNADLVRSAGESTYLYLTRMKQVALPTLPEQLIERLGFLAEHCRFRHQPFTEKELKEVRALIKDVVRILNSEQQRLSALHLKPSDTGSGVGPVLSASLHTISKRLSAGENKLHVRKRSGSGGNSQRRSASMSKRSRSKAGRDSFHLTNWEVVFGYCYRYGIHFGWLICNVLMRNMLLIFYNFVAWGIGFAGAVATLHLLSALSMKKKSKQFCDYNQIERPKQQWYPRPAHSVLHRQDHSLSSPQNDSDYESSSALIISSFYEHDPPPHRKLDATQSANSESIPLITQCLRNRSATFDSQNRKNLQTSSERLPLLLQTSVNSSSS</sequence>
<reference evidence="14" key="1">
    <citation type="submission" date="2017-02" db="UniProtKB">
        <authorList>
            <consortium name="WormBaseParasite"/>
        </authorList>
    </citation>
    <scope>IDENTIFICATION</scope>
</reference>
<evidence type="ECO:0000256" key="6">
    <source>
        <dbReference type="ARBA" id="ARBA00022989"/>
    </source>
</evidence>
<comment type="subcellular location">
    <subcellularLocation>
        <location evidence="4">Golgi apparatus</location>
    </subcellularLocation>
    <subcellularLocation>
        <location evidence="2">Membrane</location>
        <topology evidence="2">Single-pass membrane protein</topology>
    </subcellularLocation>
    <subcellularLocation>
        <location evidence="3">Mitochondrion</location>
    </subcellularLocation>
</comment>
<evidence type="ECO:0000256" key="3">
    <source>
        <dbReference type="ARBA" id="ARBA00004173"/>
    </source>
</evidence>
<comment type="function">
    <text evidence="1">General regulator of phagocytosis. Required to uptake Gram negative bacterium by macrophages.</text>
</comment>
<evidence type="ECO:0000256" key="1">
    <source>
        <dbReference type="ARBA" id="ARBA00002620"/>
    </source>
</evidence>
<dbReference type="GO" id="GO:0005739">
    <property type="term" value="C:mitochondrion"/>
    <property type="evidence" value="ECO:0007669"/>
    <property type="project" value="UniProtKB-SubCell"/>
</dbReference>
<keyword evidence="6 11" id="KW-1133">Transmembrane helix</keyword>
<evidence type="ECO:0000313" key="12">
    <source>
        <dbReference type="EMBL" id="VDK51692.1"/>
    </source>
</evidence>
<proteinExistence type="predicted"/>
<dbReference type="AlphaFoldDB" id="A0A0M3K1L7"/>
<dbReference type="InterPro" id="IPR010876">
    <property type="entry name" value="C1orf43"/>
</dbReference>
<dbReference type="PANTHER" id="PTHR21425">
    <property type="entry name" value="NICE-3"/>
    <property type="match status" value="1"/>
</dbReference>
<dbReference type="Pfam" id="PF07406">
    <property type="entry name" value="NICE-3"/>
    <property type="match status" value="1"/>
</dbReference>
<gene>
    <name evidence="12" type="ORF">ASIM_LOCUS14177</name>
</gene>
<evidence type="ECO:0000256" key="2">
    <source>
        <dbReference type="ARBA" id="ARBA00004167"/>
    </source>
</evidence>
<keyword evidence="7" id="KW-0333">Golgi apparatus</keyword>
<keyword evidence="9 11" id="KW-0472">Membrane</keyword>
<dbReference type="WBParaSite" id="ASIM_0001476701-mRNA-1">
    <property type="protein sequence ID" value="ASIM_0001476701-mRNA-1"/>
    <property type="gene ID" value="ASIM_0001476701"/>
</dbReference>
<evidence type="ECO:0000256" key="5">
    <source>
        <dbReference type="ARBA" id="ARBA00022692"/>
    </source>
</evidence>
<evidence type="ECO:0000313" key="13">
    <source>
        <dbReference type="Proteomes" id="UP000267096"/>
    </source>
</evidence>
<evidence type="ECO:0000256" key="10">
    <source>
        <dbReference type="SAM" id="MobiDB-lite"/>
    </source>
</evidence>
<dbReference type="OrthoDB" id="5960253at2759"/>
<evidence type="ECO:0000313" key="14">
    <source>
        <dbReference type="WBParaSite" id="ASIM_0001476701-mRNA-1"/>
    </source>
</evidence>
<reference evidence="12 13" key="2">
    <citation type="submission" date="2018-11" db="EMBL/GenBank/DDBJ databases">
        <authorList>
            <consortium name="Pathogen Informatics"/>
        </authorList>
    </citation>
    <scope>NUCLEOTIDE SEQUENCE [LARGE SCALE GENOMIC DNA]</scope>
</reference>
<name>A0A0M3K1L7_ANISI</name>
<dbReference type="GO" id="GO:0016020">
    <property type="term" value="C:membrane"/>
    <property type="evidence" value="ECO:0007669"/>
    <property type="project" value="UniProtKB-SubCell"/>
</dbReference>
<protein>
    <submittedName>
        <fullName evidence="12 14">Uncharacterized protein</fullName>
    </submittedName>
</protein>
<dbReference type="GO" id="GO:0005794">
    <property type="term" value="C:Golgi apparatus"/>
    <property type="evidence" value="ECO:0007669"/>
    <property type="project" value="UniProtKB-SubCell"/>
</dbReference>
<dbReference type="EMBL" id="UYRR01031647">
    <property type="protein sequence ID" value="VDK51692.1"/>
    <property type="molecule type" value="Genomic_DNA"/>
</dbReference>
<dbReference type="PANTHER" id="PTHR21425:SF2">
    <property type="entry name" value="PROTEIN C1ORF43"/>
    <property type="match status" value="1"/>
</dbReference>
<evidence type="ECO:0000256" key="8">
    <source>
        <dbReference type="ARBA" id="ARBA00023128"/>
    </source>
</evidence>
<keyword evidence="8" id="KW-0496">Mitochondrion</keyword>
<evidence type="ECO:0000256" key="9">
    <source>
        <dbReference type="ARBA" id="ARBA00023136"/>
    </source>
</evidence>
<evidence type="ECO:0000256" key="11">
    <source>
        <dbReference type="SAM" id="Phobius"/>
    </source>
</evidence>
<keyword evidence="13" id="KW-1185">Reference proteome</keyword>
<feature type="compositionally biased region" description="Low complexity" evidence="10">
    <location>
        <begin position="218"/>
        <end position="227"/>
    </location>
</feature>